<accession>A0A0D5NIL0</accession>
<keyword evidence="6 7" id="KW-0472">Membrane</keyword>
<dbReference type="InterPro" id="IPR049177">
    <property type="entry name" value="MgtC_SapB_SrpB_YhiD_N"/>
</dbReference>
<dbReference type="PANTHER" id="PTHR33778">
    <property type="entry name" value="PROTEIN MGTC"/>
    <property type="match status" value="1"/>
</dbReference>
<dbReference type="GO" id="GO:0005886">
    <property type="term" value="C:plasma membrane"/>
    <property type="evidence" value="ECO:0007669"/>
    <property type="project" value="UniProtKB-SubCell"/>
</dbReference>
<keyword evidence="5 7" id="KW-1133">Transmembrane helix</keyword>
<evidence type="ECO:0000256" key="3">
    <source>
        <dbReference type="ARBA" id="ARBA00022475"/>
    </source>
</evidence>
<dbReference type="STRING" id="1126833.VN24_09375"/>
<reference evidence="9 10" key="1">
    <citation type="journal article" date="2015" name="J. Biotechnol.">
        <title>Complete genome sequence of Paenibacillus beijingensis 7188(T) (=DSM 24997(T)), a novel rhizobacterium from jujube garden soil.</title>
        <authorList>
            <person name="Kwak Y."/>
            <person name="Shin J.H."/>
        </authorList>
    </citation>
    <scope>NUCLEOTIDE SEQUENCE [LARGE SCALE GENOMIC DNA]</scope>
    <source>
        <strain evidence="9 10">DSM 24997</strain>
    </source>
</reference>
<evidence type="ECO:0000256" key="1">
    <source>
        <dbReference type="ARBA" id="ARBA00004651"/>
    </source>
</evidence>
<dbReference type="PATRIC" id="fig|1126833.4.peg.2074"/>
<evidence type="ECO:0000256" key="7">
    <source>
        <dbReference type="SAM" id="Phobius"/>
    </source>
</evidence>
<organism evidence="9 10">
    <name type="scientific">Paenibacillus beijingensis</name>
    <dbReference type="NCBI Taxonomy" id="1126833"/>
    <lineage>
        <taxon>Bacteria</taxon>
        <taxon>Bacillati</taxon>
        <taxon>Bacillota</taxon>
        <taxon>Bacilli</taxon>
        <taxon>Bacillales</taxon>
        <taxon>Paenibacillaceae</taxon>
        <taxon>Paenibacillus</taxon>
    </lineage>
</organism>
<dbReference type="Proteomes" id="UP000032633">
    <property type="component" value="Chromosome"/>
</dbReference>
<dbReference type="HOGENOM" id="CLU_079292_0_1_9"/>
<dbReference type="InterPro" id="IPR003416">
    <property type="entry name" value="MgtC/SapB/SrpB/YhiD_fam"/>
</dbReference>
<evidence type="ECO:0000313" key="10">
    <source>
        <dbReference type="Proteomes" id="UP000032633"/>
    </source>
</evidence>
<feature type="transmembrane region" description="Helical" evidence="7">
    <location>
        <begin position="127"/>
        <end position="146"/>
    </location>
</feature>
<dbReference type="PRINTS" id="PR01837">
    <property type="entry name" value="MGTCSAPBPROT"/>
</dbReference>
<keyword evidence="3" id="KW-1003">Cell membrane</keyword>
<dbReference type="KEGG" id="pbj:VN24_09375"/>
<comment type="subcellular location">
    <subcellularLocation>
        <location evidence="1">Cell membrane</location>
        <topology evidence="1">Multi-pass membrane protein</topology>
    </subcellularLocation>
</comment>
<reference evidence="10" key="2">
    <citation type="submission" date="2015-03" db="EMBL/GenBank/DDBJ databases">
        <title>Genome sequence of Paenibacillus beijingensis strain DSM 24997T.</title>
        <authorList>
            <person name="Kwak Y."/>
            <person name="Shin J.-H."/>
        </authorList>
    </citation>
    <scope>NUCLEOTIDE SEQUENCE [LARGE SCALE GENOMIC DNA]</scope>
    <source>
        <strain evidence="10">DSM 24997</strain>
    </source>
</reference>
<feature type="transmembrane region" description="Helical" evidence="7">
    <location>
        <begin position="46"/>
        <end position="66"/>
    </location>
</feature>
<evidence type="ECO:0000256" key="4">
    <source>
        <dbReference type="ARBA" id="ARBA00022692"/>
    </source>
</evidence>
<dbReference type="RefSeq" id="WP_045670191.1">
    <property type="nucleotide sequence ID" value="NZ_CP011058.1"/>
</dbReference>
<dbReference type="PANTHER" id="PTHR33778:SF1">
    <property type="entry name" value="MAGNESIUM TRANSPORTER YHID-RELATED"/>
    <property type="match status" value="1"/>
</dbReference>
<dbReference type="AlphaFoldDB" id="A0A0D5NIL0"/>
<feature type="domain" description="MgtC/SapB/SrpB/YhiD N-terminal" evidence="8">
    <location>
        <begin position="21"/>
        <end position="150"/>
    </location>
</feature>
<dbReference type="EMBL" id="CP011058">
    <property type="protein sequence ID" value="AJY74758.1"/>
    <property type="molecule type" value="Genomic_DNA"/>
</dbReference>
<name>A0A0D5NIL0_9BACL</name>
<evidence type="ECO:0000256" key="5">
    <source>
        <dbReference type="ARBA" id="ARBA00022989"/>
    </source>
</evidence>
<evidence type="ECO:0000259" key="8">
    <source>
        <dbReference type="Pfam" id="PF02308"/>
    </source>
</evidence>
<evidence type="ECO:0000256" key="2">
    <source>
        <dbReference type="ARBA" id="ARBA00009298"/>
    </source>
</evidence>
<gene>
    <name evidence="9" type="ORF">VN24_09375</name>
</gene>
<evidence type="ECO:0000256" key="6">
    <source>
        <dbReference type="ARBA" id="ARBA00023136"/>
    </source>
</evidence>
<evidence type="ECO:0000313" key="9">
    <source>
        <dbReference type="EMBL" id="AJY74758.1"/>
    </source>
</evidence>
<proteinExistence type="inferred from homology"/>
<sequence length="241" mass="25921">MGLTFNPEVWQINHLELTVRLTLAIVLGGLIGLERELGGHHAGFRTHILVCLGSAAIMLLSMYGFSEYAAEPNVRMDPARLAAQVISGIGFLGAGTIVRTGLTISGLTTAASLWVVAAIGLSVGAGFYYGASISTFLVVVSLFFLNKVEKNFSHAKKDRQITFVLHRKTSSLQHIVTSLNKSGIKIYKLTIENEEAAEGSAQPLIIKMDVKLKKTKAFDEALLKLAGIEGVIRLKTAGDVL</sequence>
<keyword evidence="4 7" id="KW-0812">Transmembrane</keyword>
<keyword evidence="10" id="KW-1185">Reference proteome</keyword>
<comment type="similarity">
    <text evidence="2">Belongs to the MgtC/SapB family.</text>
</comment>
<protein>
    <submittedName>
        <fullName evidence="9">MgtC/SapB transporter</fullName>
    </submittedName>
</protein>
<dbReference type="OrthoDB" id="9811198at2"/>
<dbReference type="Pfam" id="PF02308">
    <property type="entry name" value="MgtC"/>
    <property type="match status" value="1"/>
</dbReference>